<dbReference type="RefSeq" id="WP_406763312.1">
    <property type="nucleotide sequence ID" value="NZ_JBJHZY010000001.1"/>
</dbReference>
<reference evidence="3 4" key="1">
    <citation type="submission" date="2024-11" db="EMBL/GenBank/DDBJ databases">
        <authorList>
            <person name="Heng Y.C."/>
            <person name="Lim A.C.H."/>
            <person name="Lee J.K.Y."/>
            <person name="Kittelmann S."/>
        </authorList>
    </citation>
    <scope>NUCLEOTIDE SEQUENCE [LARGE SCALE GENOMIC DNA]</scope>
    <source>
        <strain evidence="3 4">WILCCON 0202</strain>
    </source>
</reference>
<feature type="chain" id="PRO_5046324292" description="DUF4363 domain-containing protein" evidence="2">
    <location>
        <begin position="26"/>
        <end position="142"/>
    </location>
</feature>
<keyword evidence="2" id="KW-0732">Signal</keyword>
<evidence type="ECO:0000256" key="1">
    <source>
        <dbReference type="SAM" id="MobiDB-lite"/>
    </source>
</evidence>
<organism evidence="3 4">
    <name type="scientific">Candidatus Clostridium radicumherbarum</name>
    <dbReference type="NCBI Taxonomy" id="3381662"/>
    <lineage>
        <taxon>Bacteria</taxon>
        <taxon>Bacillati</taxon>
        <taxon>Bacillota</taxon>
        <taxon>Clostridia</taxon>
        <taxon>Eubacteriales</taxon>
        <taxon>Clostridiaceae</taxon>
        <taxon>Clostridium</taxon>
    </lineage>
</organism>
<feature type="signal peptide" evidence="2">
    <location>
        <begin position="1"/>
        <end position="25"/>
    </location>
</feature>
<sequence>MKNLKSLVVLTALVTALTLTGCASKNTDQQSQLKEQPKVEETQKTITISEGSQNMRAALKNMKALMTAKDEDGAIKEGSKLEANWKLFEDNVKDKNKDLYEKVEGPLDIINAGIKIKPLDTKTLNTAIDSLDNTLSEVEKIQ</sequence>
<proteinExistence type="predicted"/>
<evidence type="ECO:0000256" key="2">
    <source>
        <dbReference type="SAM" id="SignalP"/>
    </source>
</evidence>
<protein>
    <recommendedName>
        <fullName evidence="5">DUF4363 domain-containing protein</fullName>
    </recommendedName>
</protein>
<gene>
    <name evidence="3" type="ORF">ACJDUH_01120</name>
</gene>
<comment type="caution">
    <text evidence="3">The sequence shown here is derived from an EMBL/GenBank/DDBJ whole genome shotgun (WGS) entry which is preliminary data.</text>
</comment>
<feature type="region of interest" description="Disordered" evidence="1">
    <location>
        <begin position="26"/>
        <end position="47"/>
    </location>
</feature>
<dbReference type="EMBL" id="JBJHZY010000001">
    <property type="protein sequence ID" value="MFL0266683.1"/>
    <property type="molecule type" value="Genomic_DNA"/>
</dbReference>
<dbReference type="Proteomes" id="UP001623661">
    <property type="component" value="Unassembled WGS sequence"/>
</dbReference>
<accession>A0ABW8TMA4</accession>
<evidence type="ECO:0008006" key="5">
    <source>
        <dbReference type="Google" id="ProtNLM"/>
    </source>
</evidence>
<name>A0ABW8TMA4_9CLOT</name>
<dbReference type="PROSITE" id="PS51257">
    <property type="entry name" value="PROKAR_LIPOPROTEIN"/>
    <property type="match status" value="1"/>
</dbReference>
<evidence type="ECO:0000313" key="4">
    <source>
        <dbReference type="Proteomes" id="UP001623661"/>
    </source>
</evidence>
<keyword evidence="4" id="KW-1185">Reference proteome</keyword>
<evidence type="ECO:0000313" key="3">
    <source>
        <dbReference type="EMBL" id="MFL0266683.1"/>
    </source>
</evidence>